<protein>
    <submittedName>
        <fullName evidence="2">Endonuclease</fullName>
    </submittedName>
</protein>
<dbReference type="EMBL" id="FN597644">
    <property type="protein sequence ID" value="CBI44879.1"/>
    <property type="molecule type" value="Genomic_DNA"/>
</dbReference>
<dbReference type="RefSeq" id="WP_013354128.1">
    <property type="nucleotide sequence ID" value="NC_014551.1"/>
</dbReference>
<organism evidence="2 3">
    <name type="scientific">Bacillus amyloliquefaciens (strain ATCC 23350 / DSM 7 / BCRC 11601 / CCUG 28519 / NBRC 15535 / NRRL B-14393 / F)</name>
    <dbReference type="NCBI Taxonomy" id="692420"/>
    <lineage>
        <taxon>Bacteria</taxon>
        <taxon>Bacillati</taxon>
        <taxon>Bacillota</taxon>
        <taxon>Bacilli</taxon>
        <taxon>Bacillales</taxon>
        <taxon>Bacillaceae</taxon>
        <taxon>Bacillus</taxon>
        <taxon>Bacillus amyloliquefaciens group</taxon>
    </lineage>
</organism>
<feature type="domain" description="Putative endonuclease Z1" evidence="1">
    <location>
        <begin position="407"/>
        <end position="633"/>
    </location>
</feature>
<sequence>MNINFNLLDFHFQTIHSSMEAHGHNRDQAAEEAFDYALNILNIKEISQTEREKAKAKIFFKYKIGMELPNKISVLDGKNRDNWYSPSKKATFYFWNRYRRYLLDKKQWDFETVDSIDKSTDKILEFLGNPENPNPFDKRGLVLGYVQSGKTANFTGLINKAFDVGYKLIIVLAGIHNDLRTQTQIRLEEEVVGNRTDKSGCPVGVAEIRPNNDDHIIGTWTTEKHDISARTTPQVSHLNKPTLMVVKKNKSVLETLIEQLINHRRLYQLDIPVLIIDDEADQASIDTADKIKEEEPKTINKLIRQLLDIFPRRNYVGYTATPFANLLIDVTSETEAEGKDLYPKDFLIGLPKPTGYCGPEEFFNTEENSNYSKPSLIKYLDSDEEKLIGSIKKVDDLEIFDSVPSQMKKAILSFLITIAIRNLRGQKKKHNSMLIHISRLKGVQTYIKDVIAEEFASYTDSILYDQYSPIIDELKFIYDHEITKTTEEWDNSIKTFEWNTVLKEIKKSIITVQLFAINGDSSDALDYHSYKEDGLNVIAIGGDKLSRGLTLEGLSITYYTRNTLMYDTLMQMGRWFGYREGYIDLCRIYTSKTIANHFEHLAIAMQKLREELDYMAEKNKTPMQYAVRMLSHETMRLTSLLKMKMATNYNARFDASLQQTRVFNASETFFRNNMKAVSDLVSNLTFSTIQRKKSLYHLAKNVNIHTILKFFQKYQTSEHATIVKSNLLSNYIALANKENNELENWTVAVFEGQMSNHIVPNHPVKLGSLYLSNTVMRGEKAHEYNKSRELVDIRAIVADNQEFLDLDEKKLVTSKSKRKMREERDKTQGFLMIYPLNPNVKIFSDLEIKFSEELVPIGVALSFPGTNIENDKVYQINSTVPQVQGEQSGFQ</sequence>
<evidence type="ECO:0000259" key="1">
    <source>
        <dbReference type="Pfam" id="PF10593"/>
    </source>
</evidence>
<dbReference type="Pfam" id="PF10593">
    <property type="entry name" value="Z1"/>
    <property type="match status" value="1"/>
</dbReference>
<reference evidence="2 3" key="1">
    <citation type="journal article" date="2011" name="Int. J. Syst. Evol. Microbiol.">
        <title>Relationship of Bacillus amyloliquefaciens clades associated with strains DSM 7T and FZB42T: a proposal for Bacillus amyloliquefaciens subsp. amyloliquefaciens subsp. nov. and Bacillus amyloliquefaciens subsp. plantarum subsp. nov. based on complete genome sequence comparisons.</title>
        <authorList>
            <person name="Borriss R."/>
            <person name="Chen X.H."/>
            <person name="Rueckert C."/>
            <person name="Blom J."/>
            <person name="Becker A."/>
            <person name="Baumgarth B."/>
            <person name="Fan B."/>
            <person name="Pukall R."/>
            <person name="Schumann P."/>
            <person name="Sproer C."/>
            <person name="Junge H."/>
            <person name="Vater J."/>
            <person name="Puhler A."/>
            <person name="Klenk H.P."/>
        </authorList>
    </citation>
    <scope>NUCLEOTIDE SEQUENCE [LARGE SCALE GENOMIC DNA]</scope>
    <source>
        <strain evidence="3">DSM 7</strain>
    </source>
</reference>
<evidence type="ECO:0000313" key="2">
    <source>
        <dbReference type="EMBL" id="CBI44879.1"/>
    </source>
</evidence>
<name>A0A9P1JKT4_BACAS</name>
<accession>A0A9P1JKT4</accession>
<dbReference type="Proteomes" id="UP000006562">
    <property type="component" value="Chromosome"/>
</dbReference>
<dbReference type="AlphaFoldDB" id="A0A9P1JKT4"/>
<proteinExistence type="predicted"/>
<reference evidence="3" key="2">
    <citation type="journal article" date="2011" name="J. Biotechnol.">
        <title>Genome sequence of B. amyloliquefaciens type strain DSM7(T) reveals differences to plant-associated B. amyloliquefaciens FZB42.</title>
        <authorList>
            <person name="Ruckert C."/>
            <person name="Blom J."/>
            <person name="Chen X."/>
            <person name="Reva O."/>
            <person name="Borriss R."/>
        </authorList>
    </citation>
    <scope>NUCLEOTIDE SEQUENCE [LARGE SCALE GENOMIC DNA]</scope>
    <source>
        <strain evidence="3">DSM 7</strain>
    </source>
</reference>
<gene>
    <name evidence="2" type="ordered locus">BAMF_3753</name>
</gene>
<dbReference type="SUPFAM" id="SSF52540">
    <property type="entry name" value="P-loop containing nucleoside triphosphate hydrolases"/>
    <property type="match status" value="1"/>
</dbReference>
<keyword evidence="2" id="KW-0540">Nuclease</keyword>
<dbReference type="InterPro" id="IPR018310">
    <property type="entry name" value="Put_endonuclease_Z1-dom"/>
</dbReference>
<keyword evidence="2" id="KW-0255">Endonuclease</keyword>
<dbReference type="KEGG" id="bao:BAMF_3753"/>
<dbReference type="InterPro" id="IPR027417">
    <property type="entry name" value="P-loop_NTPase"/>
</dbReference>
<keyword evidence="2" id="KW-0378">Hydrolase</keyword>
<keyword evidence="3" id="KW-1185">Reference proteome</keyword>
<evidence type="ECO:0000313" key="3">
    <source>
        <dbReference type="Proteomes" id="UP000006562"/>
    </source>
</evidence>
<dbReference type="GO" id="GO:0004519">
    <property type="term" value="F:endonuclease activity"/>
    <property type="evidence" value="ECO:0007669"/>
    <property type="project" value="UniProtKB-KW"/>
</dbReference>